<feature type="compositionally biased region" description="Basic and acidic residues" evidence="1">
    <location>
        <begin position="644"/>
        <end position="653"/>
    </location>
</feature>
<organism evidence="3 4">
    <name type="scientific">Salimicrobium halophilum</name>
    <dbReference type="NCBI Taxonomy" id="86666"/>
    <lineage>
        <taxon>Bacteria</taxon>
        <taxon>Bacillati</taxon>
        <taxon>Bacillota</taxon>
        <taxon>Bacilli</taxon>
        <taxon>Bacillales</taxon>
        <taxon>Bacillaceae</taxon>
        <taxon>Salimicrobium</taxon>
    </lineage>
</organism>
<dbReference type="SUPFAM" id="SSF52540">
    <property type="entry name" value="P-loop containing nucleoside triphosphate hydrolases"/>
    <property type="match status" value="1"/>
</dbReference>
<dbReference type="Proteomes" id="UP000199225">
    <property type="component" value="Unassembled WGS sequence"/>
</dbReference>
<proteinExistence type="predicted"/>
<dbReference type="Pfam" id="PF10593">
    <property type="entry name" value="Z1"/>
    <property type="match status" value="1"/>
</dbReference>
<dbReference type="EMBL" id="FNEV01000004">
    <property type="protein sequence ID" value="SDJ37240.1"/>
    <property type="molecule type" value="Genomic_DNA"/>
</dbReference>
<keyword evidence="4" id="KW-1185">Reference proteome</keyword>
<dbReference type="InterPro" id="IPR027417">
    <property type="entry name" value="P-loop_NTPase"/>
</dbReference>
<name>A0A1G8T9B7_9BACI</name>
<protein>
    <submittedName>
        <fullName evidence="3">Z1 domain-containing protein</fullName>
    </submittedName>
</protein>
<dbReference type="AlphaFoldDB" id="A0A1G8T9B7"/>
<sequence>MTQQVQTNGRFYSYLKKKNNYGKAYLDAMEDTVHHLKKEQTSANRPGMLLGKVQSGKTRTFLGIMGLAYDNGYDIVVLLTKGTRALVKQTMSRLHLEFDQLIRDDEMHAFDIMNLPSNVSRWERKQRLAIVVKKETNNMDRLQATLFEKYPDLKDKNVLFIDDEADFASVSYEKNKDKNVVEQRVIASKIDALRKNLQRSSYLQVTATPYSLYLQPEEKENQMRFAPVRPAFTVLVPVHDQYVGGEFYFDDSHDSSSSAYYLYRDIRQSDLDLMKKKDGRRVKRDNALKQKNLANVNEAILNFITGSVLRRLQQHTAGMKQEKYAMVVHTERGKAAHEWQEELFNKIIADIQEAAEEDTAEFQEYVNASYENLSRSLNLRPKSVPSHEATIHAVKEALRDEMAVVTTVNSDNEVEELLDAEGQLHLRTPMNIFIGGQILDRGVTIRNMIGFLYGRNPASFQQDTVLQHSRMYGARNLDDMAVTRLYTTSAIYDVMEKIHEFDAELRNAFISGGHDRGMIFLRKDRTKGIAPCSPNKILLSRLTSLHPHKRLLPKGFQTGYKSYIRKNVNGISVTIDQWTKREETAFVSVEEVKQLLLDIRETLVFDEGHSWDVEEYASILDYLTMDAEEKGVWIIVRKNRNIRRTDSEGRSEDAPDTPSGGYGELAVARRMATDHPALILLQQNGREEDGWRGAPFWWPVLVTQANMEPAIYTAHPV</sequence>
<feature type="domain" description="Putative endonuclease Z1" evidence="2">
    <location>
        <begin position="296"/>
        <end position="509"/>
    </location>
</feature>
<dbReference type="STRING" id="86666.SAMN04490247_1738"/>
<evidence type="ECO:0000313" key="3">
    <source>
        <dbReference type="EMBL" id="SDJ37240.1"/>
    </source>
</evidence>
<reference evidence="4" key="1">
    <citation type="submission" date="2016-10" db="EMBL/GenBank/DDBJ databases">
        <authorList>
            <person name="Varghese N."/>
            <person name="Submissions S."/>
        </authorList>
    </citation>
    <scope>NUCLEOTIDE SEQUENCE [LARGE SCALE GENOMIC DNA]</scope>
    <source>
        <strain evidence="4">DSM 4771</strain>
    </source>
</reference>
<evidence type="ECO:0000256" key="1">
    <source>
        <dbReference type="SAM" id="MobiDB-lite"/>
    </source>
</evidence>
<dbReference type="RefSeq" id="WP_093193476.1">
    <property type="nucleotide sequence ID" value="NZ_FNEV01000004.1"/>
</dbReference>
<gene>
    <name evidence="3" type="ORF">SAMN04490247_1738</name>
</gene>
<dbReference type="OrthoDB" id="436461at2"/>
<accession>A0A1G8T9B7</accession>
<evidence type="ECO:0000313" key="4">
    <source>
        <dbReference type="Proteomes" id="UP000199225"/>
    </source>
</evidence>
<evidence type="ECO:0000259" key="2">
    <source>
        <dbReference type="Pfam" id="PF10593"/>
    </source>
</evidence>
<feature type="region of interest" description="Disordered" evidence="1">
    <location>
        <begin position="644"/>
        <end position="663"/>
    </location>
</feature>
<dbReference type="InterPro" id="IPR018310">
    <property type="entry name" value="Put_endonuclease_Z1-dom"/>
</dbReference>